<dbReference type="InParanoid" id="G3SVJ4"/>
<dbReference type="FunCoup" id="G3SVJ4">
    <property type="interactions" value="78"/>
</dbReference>
<dbReference type="OMA" id="YFNTKFK"/>
<accession>G3SVJ4</accession>
<organism evidence="7 8">
    <name type="scientific">Loxodonta africana</name>
    <name type="common">African elephant</name>
    <dbReference type="NCBI Taxonomy" id="9785"/>
    <lineage>
        <taxon>Eukaryota</taxon>
        <taxon>Metazoa</taxon>
        <taxon>Chordata</taxon>
        <taxon>Craniata</taxon>
        <taxon>Vertebrata</taxon>
        <taxon>Euteleostomi</taxon>
        <taxon>Mammalia</taxon>
        <taxon>Eutheria</taxon>
        <taxon>Afrotheria</taxon>
        <taxon>Proboscidea</taxon>
        <taxon>Elephantidae</taxon>
        <taxon>Loxodonta</taxon>
    </lineage>
</organism>
<proteinExistence type="predicted"/>
<evidence type="ECO:0000256" key="5">
    <source>
        <dbReference type="SAM" id="Phobius"/>
    </source>
</evidence>
<dbReference type="AlphaFoldDB" id="G3SVJ4"/>
<dbReference type="STRING" id="9785.ENSLAFP00000004266"/>
<sequence length="203" mass="22994">VTGSNVSLHVPEPGSYKKFTWIYGTDQKIVEQDVGNKPEYFKLEGRAHLDDHGTLHIYTVQESDSGTYILQVLDITGVEREWKFLLAVHNPVSQPDINIKKEKEVNNTCYLQLLCETPDKPVSYTWYEDSRPIQQKPQNGVIVITHKRDHSRFYTCQVNNTVSSNNKTIEVATSCTLVQSSGVTWIATWLVGMVPVVLSLLLT</sequence>
<name>G3SVJ4_LOXAF</name>
<dbReference type="InterPro" id="IPR015631">
    <property type="entry name" value="CD2/SLAM_rcpt"/>
</dbReference>
<keyword evidence="4" id="KW-0325">Glycoprotein</keyword>
<evidence type="ECO:0000256" key="1">
    <source>
        <dbReference type="ARBA" id="ARBA00004370"/>
    </source>
</evidence>
<protein>
    <recommendedName>
        <fullName evidence="6">Ig-like domain-containing protein</fullName>
    </recommendedName>
</protein>
<comment type="subcellular location">
    <subcellularLocation>
        <location evidence="1">Membrane</location>
    </subcellularLocation>
</comment>
<reference evidence="7 8" key="1">
    <citation type="submission" date="2009-06" db="EMBL/GenBank/DDBJ databases">
        <title>The Genome Sequence of Loxodonta africana (African elephant).</title>
        <authorList>
            <person name="Di Palma F."/>
            <person name="Heiman D."/>
            <person name="Young S."/>
            <person name="Johnson J."/>
            <person name="Lander E.S."/>
            <person name="Lindblad-Toh K."/>
        </authorList>
    </citation>
    <scope>NUCLEOTIDE SEQUENCE [LARGE SCALE GENOMIC DNA]</scope>
    <source>
        <strain evidence="7 8">Isolate ISIS603380</strain>
    </source>
</reference>
<keyword evidence="3 5" id="KW-0472">Membrane</keyword>
<dbReference type="eggNOG" id="ENOG502SB68">
    <property type="taxonomic scope" value="Eukaryota"/>
</dbReference>
<dbReference type="HOGENOM" id="CLU_099885_0_0_1"/>
<reference evidence="7" key="2">
    <citation type="submission" date="2025-08" db="UniProtKB">
        <authorList>
            <consortium name="Ensembl"/>
        </authorList>
    </citation>
    <scope>IDENTIFICATION</scope>
    <source>
        <strain evidence="7">Isolate ISIS603380</strain>
    </source>
</reference>
<dbReference type="CDD" id="cd00096">
    <property type="entry name" value="Ig"/>
    <property type="match status" value="1"/>
</dbReference>
<keyword evidence="8" id="KW-1185">Reference proteome</keyword>
<dbReference type="PANTHER" id="PTHR12080:SF134">
    <property type="entry name" value="CD48 ANTIGEN"/>
    <property type="match status" value="1"/>
</dbReference>
<dbReference type="Ensembl" id="ENSLAFT00000005099.3">
    <property type="protein sequence ID" value="ENSLAFP00000004266.3"/>
    <property type="gene ID" value="ENSLAFG00000005100.3"/>
</dbReference>
<keyword evidence="5" id="KW-0812">Transmembrane</keyword>
<dbReference type="InterPro" id="IPR013783">
    <property type="entry name" value="Ig-like_fold"/>
</dbReference>
<evidence type="ECO:0000256" key="2">
    <source>
        <dbReference type="ARBA" id="ARBA00022729"/>
    </source>
</evidence>
<dbReference type="Gene3D" id="2.60.40.10">
    <property type="entry name" value="Immunoglobulins"/>
    <property type="match status" value="2"/>
</dbReference>
<dbReference type="InterPro" id="IPR007110">
    <property type="entry name" value="Ig-like_dom"/>
</dbReference>
<reference evidence="7" key="3">
    <citation type="submission" date="2025-09" db="UniProtKB">
        <authorList>
            <consortium name="Ensembl"/>
        </authorList>
    </citation>
    <scope>IDENTIFICATION</scope>
    <source>
        <strain evidence="7">Isolate ISIS603380</strain>
    </source>
</reference>
<dbReference type="PROSITE" id="PS50835">
    <property type="entry name" value="IG_LIKE"/>
    <property type="match status" value="1"/>
</dbReference>
<dbReference type="PANTHER" id="PTHR12080">
    <property type="entry name" value="SIGNALING LYMPHOCYTIC ACTIVATION MOLECULE"/>
    <property type="match status" value="1"/>
</dbReference>
<evidence type="ECO:0000259" key="6">
    <source>
        <dbReference type="PROSITE" id="PS50835"/>
    </source>
</evidence>
<dbReference type="GO" id="GO:0016020">
    <property type="term" value="C:membrane"/>
    <property type="evidence" value="ECO:0007669"/>
    <property type="project" value="UniProtKB-SubCell"/>
</dbReference>
<evidence type="ECO:0000256" key="3">
    <source>
        <dbReference type="ARBA" id="ARBA00023136"/>
    </source>
</evidence>
<evidence type="ECO:0000313" key="7">
    <source>
        <dbReference type="Ensembl" id="ENSLAFP00000004266.3"/>
    </source>
</evidence>
<dbReference type="GeneTree" id="ENSGT00940000169700"/>
<evidence type="ECO:0000256" key="4">
    <source>
        <dbReference type="ARBA" id="ARBA00023180"/>
    </source>
</evidence>
<keyword evidence="2" id="KW-0732">Signal</keyword>
<dbReference type="Proteomes" id="UP000007646">
    <property type="component" value="Unassembled WGS sequence"/>
</dbReference>
<feature type="domain" description="Ig-like" evidence="6">
    <location>
        <begin position="95"/>
        <end position="172"/>
    </location>
</feature>
<dbReference type="SUPFAM" id="SSF48726">
    <property type="entry name" value="Immunoglobulin"/>
    <property type="match status" value="2"/>
</dbReference>
<keyword evidence="5" id="KW-1133">Transmembrane helix</keyword>
<dbReference type="InterPro" id="IPR036179">
    <property type="entry name" value="Ig-like_dom_sf"/>
</dbReference>
<dbReference type="Pfam" id="PF13895">
    <property type="entry name" value="Ig_2"/>
    <property type="match status" value="1"/>
</dbReference>
<feature type="transmembrane region" description="Helical" evidence="5">
    <location>
        <begin position="182"/>
        <end position="202"/>
    </location>
</feature>
<evidence type="ECO:0000313" key="8">
    <source>
        <dbReference type="Proteomes" id="UP000007646"/>
    </source>
</evidence>